<evidence type="ECO:0000313" key="7">
    <source>
        <dbReference type="EMBL" id="TDL17889.1"/>
    </source>
</evidence>
<dbReference type="Gene3D" id="4.10.240.10">
    <property type="entry name" value="Zn(2)-C6 fungal-type DNA-binding domain"/>
    <property type="match status" value="1"/>
</dbReference>
<dbReference type="PANTHER" id="PTHR47338:SF29">
    <property type="entry name" value="ZN(2)-C6 FUNGAL-TYPE DOMAIN-CONTAINING PROTEIN"/>
    <property type="match status" value="1"/>
</dbReference>
<sequence length="509" mass="55943">MSERVQLTRNEELPRGKACLECRRKKIRCDGKRPVCTPCNRLHRPVDCEYTDGGRVPTQLLEDEVARLEARLRELETPATGSSIVILTEPYSTNNVPVARASGSHTDSIKLTNFITSLQYSSNPLSAAAHIDGKSARILVNVVLQHATQLNFALDIQRFRNLLDLPETSSSYPHPVLLNSLFVWALMILNADSKNMEPIFLNRAKLALTEALGNSNLSIRLQTIQAEILLAEYYFSLGRSVEGQYHATGAANLTISAGLHQIHPVSRNIPRGGITRTGDRSIGGRSAYFSLPPPQSCREEAERIRLFWAVYNLDKSWSVAIGSPSNITEDGTVGTQINTPWPPEIGHIEKESIPTADGLVRKTVLDFLAGRHSRPGGASTATLRAQVSALLDCVSSTMTSNVAPAKRNSIHDLEKQLVAFMQALPSLDSLSQISPDKRVLHLVIRSLAHTANILLRTPRAPLDHDAYTKLMASARDIVKIAELMVTNDIKFVDPIIAVNSIIVLISLLD</sequence>
<dbReference type="CDD" id="cd12148">
    <property type="entry name" value="fungal_TF_MHR"/>
    <property type="match status" value="1"/>
</dbReference>
<dbReference type="STRING" id="50990.A0A4Y7PTK0"/>
<dbReference type="SUPFAM" id="SSF57701">
    <property type="entry name" value="Zn2/Cys6 DNA-binding domain"/>
    <property type="match status" value="1"/>
</dbReference>
<evidence type="ECO:0000256" key="3">
    <source>
        <dbReference type="ARBA" id="ARBA00023015"/>
    </source>
</evidence>
<dbReference type="Pfam" id="PF00172">
    <property type="entry name" value="Zn_clus"/>
    <property type="match status" value="1"/>
</dbReference>
<comment type="subcellular location">
    <subcellularLocation>
        <location evidence="1">Nucleus</location>
    </subcellularLocation>
</comment>
<accession>A0A4Y7PTK0</accession>
<dbReference type="AlphaFoldDB" id="A0A4Y7PTK0"/>
<keyword evidence="4" id="KW-0804">Transcription</keyword>
<keyword evidence="5" id="KW-0539">Nucleus</keyword>
<dbReference type="PROSITE" id="PS50048">
    <property type="entry name" value="ZN2_CY6_FUNGAL_2"/>
    <property type="match status" value="1"/>
</dbReference>
<dbReference type="OrthoDB" id="2309723at2759"/>
<dbReference type="PANTHER" id="PTHR47338">
    <property type="entry name" value="ZN(II)2CYS6 TRANSCRIPTION FACTOR (EUROFUNG)-RELATED"/>
    <property type="match status" value="1"/>
</dbReference>
<dbReference type="InterPro" id="IPR007219">
    <property type="entry name" value="XnlR_reg_dom"/>
</dbReference>
<name>A0A4Y7PTK0_9AGAM</name>
<evidence type="ECO:0000259" key="6">
    <source>
        <dbReference type="PROSITE" id="PS50048"/>
    </source>
</evidence>
<feature type="domain" description="Zn(2)-C6 fungal-type" evidence="6">
    <location>
        <begin position="18"/>
        <end position="50"/>
    </location>
</feature>
<evidence type="ECO:0000313" key="8">
    <source>
        <dbReference type="Proteomes" id="UP000294933"/>
    </source>
</evidence>
<dbReference type="Proteomes" id="UP000294933">
    <property type="component" value="Unassembled WGS sequence"/>
</dbReference>
<evidence type="ECO:0000256" key="1">
    <source>
        <dbReference type="ARBA" id="ARBA00004123"/>
    </source>
</evidence>
<dbReference type="SMART" id="SM00066">
    <property type="entry name" value="GAL4"/>
    <property type="match status" value="1"/>
</dbReference>
<protein>
    <recommendedName>
        <fullName evidence="6">Zn(2)-C6 fungal-type domain-containing protein</fullName>
    </recommendedName>
</protein>
<dbReference type="GO" id="GO:0003677">
    <property type="term" value="F:DNA binding"/>
    <property type="evidence" value="ECO:0007669"/>
    <property type="project" value="InterPro"/>
</dbReference>
<keyword evidence="3" id="KW-0805">Transcription regulation</keyword>
<organism evidence="7 8">
    <name type="scientific">Rickenella mellea</name>
    <dbReference type="NCBI Taxonomy" id="50990"/>
    <lineage>
        <taxon>Eukaryota</taxon>
        <taxon>Fungi</taxon>
        <taxon>Dikarya</taxon>
        <taxon>Basidiomycota</taxon>
        <taxon>Agaricomycotina</taxon>
        <taxon>Agaricomycetes</taxon>
        <taxon>Hymenochaetales</taxon>
        <taxon>Rickenellaceae</taxon>
        <taxon>Rickenella</taxon>
    </lineage>
</organism>
<dbReference type="CDD" id="cd00067">
    <property type="entry name" value="GAL4"/>
    <property type="match status" value="1"/>
</dbReference>
<dbReference type="GO" id="GO:0000981">
    <property type="term" value="F:DNA-binding transcription factor activity, RNA polymerase II-specific"/>
    <property type="evidence" value="ECO:0007669"/>
    <property type="project" value="InterPro"/>
</dbReference>
<gene>
    <name evidence="7" type="ORF">BD410DRAFT_843321</name>
</gene>
<dbReference type="InterPro" id="IPR050815">
    <property type="entry name" value="TF_fung"/>
</dbReference>
<evidence type="ECO:0000256" key="5">
    <source>
        <dbReference type="ARBA" id="ARBA00023242"/>
    </source>
</evidence>
<keyword evidence="2" id="KW-0479">Metal-binding</keyword>
<dbReference type="Pfam" id="PF04082">
    <property type="entry name" value="Fungal_trans"/>
    <property type="match status" value="1"/>
</dbReference>
<evidence type="ECO:0000256" key="2">
    <source>
        <dbReference type="ARBA" id="ARBA00022723"/>
    </source>
</evidence>
<keyword evidence="8" id="KW-1185">Reference proteome</keyword>
<proteinExistence type="predicted"/>
<dbReference type="GO" id="GO:0008270">
    <property type="term" value="F:zinc ion binding"/>
    <property type="evidence" value="ECO:0007669"/>
    <property type="project" value="InterPro"/>
</dbReference>
<dbReference type="GO" id="GO:0006351">
    <property type="term" value="P:DNA-templated transcription"/>
    <property type="evidence" value="ECO:0007669"/>
    <property type="project" value="InterPro"/>
</dbReference>
<reference evidence="7 8" key="1">
    <citation type="submission" date="2018-06" db="EMBL/GenBank/DDBJ databases">
        <title>A transcriptomic atlas of mushroom development highlights an independent origin of complex multicellularity.</title>
        <authorList>
            <consortium name="DOE Joint Genome Institute"/>
            <person name="Krizsan K."/>
            <person name="Almasi E."/>
            <person name="Merenyi Z."/>
            <person name="Sahu N."/>
            <person name="Viragh M."/>
            <person name="Koszo T."/>
            <person name="Mondo S."/>
            <person name="Kiss B."/>
            <person name="Balint B."/>
            <person name="Kues U."/>
            <person name="Barry K."/>
            <person name="Hegedus J.C."/>
            <person name="Henrissat B."/>
            <person name="Johnson J."/>
            <person name="Lipzen A."/>
            <person name="Ohm R."/>
            <person name="Nagy I."/>
            <person name="Pangilinan J."/>
            <person name="Yan J."/>
            <person name="Xiong Y."/>
            <person name="Grigoriev I.V."/>
            <person name="Hibbett D.S."/>
            <person name="Nagy L.G."/>
        </authorList>
    </citation>
    <scope>NUCLEOTIDE SEQUENCE [LARGE SCALE GENOMIC DNA]</scope>
    <source>
        <strain evidence="7 8">SZMC22713</strain>
    </source>
</reference>
<dbReference type="PROSITE" id="PS00463">
    <property type="entry name" value="ZN2_CY6_FUNGAL_1"/>
    <property type="match status" value="1"/>
</dbReference>
<dbReference type="InterPro" id="IPR001138">
    <property type="entry name" value="Zn2Cys6_DnaBD"/>
</dbReference>
<dbReference type="EMBL" id="ML170215">
    <property type="protein sequence ID" value="TDL17889.1"/>
    <property type="molecule type" value="Genomic_DNA"/>
</dbReference>
<dbReference type="VEuPathDB" id="FungiDB:BD410DRAFT_843321"/>
<dbReference type="InterPro" id="IPR036864">
    <property type="entry name" value="Zn2-C6_fun-type_DNA-bd_sf"/>
</dbReference>
<dbReference type="GO" id="GO:0005634">
    <property type="term" value="C:nucleus"/>
    <property type="evidence" value="ECO:0007669"/>
    <property type="project" value="UniProtKB-SubCell"/>
</dbReference>
<evidence type="ECO:0000256" key="4">
    <source>
        <dbReference type="ARBA" id="ARBA00023163"/>
    </source>
</evidence>